<evidence type="ECO:0008006" key="3">
    <source>
        <dbReference type="Google" id="ProtNLM"/>
    </source>
</evidence>
<organism evidence="1 2">
    <name type="scientific">Pseudomonas virus PBPA162</name>
    <dbReference type="NCBI Taxonomy" id="2588096"/>
    <lineage>
        <taxon>Viruses</taxon>
        <taxon>Duplodnaviria</taxon>
        <taxon>Heunggongvirae</taxon>
        <taxon>Uroviricota</taxon>
        <taxon>Caudoviricetes</taxon>
        <taxon>Queuovirinae</taxon>
        <taxon>Iggyvirus</taxon>
        <taxon>Iggyvirus PBPA162</taxon>
    </lineage>
</organism>
<dbReference type="KEGG" id="vg:77948048"/>
<reference evidence="1 2" key="1">
    <citation type="submission" date="2019-04" db="EMBL/GenBank/DDBJ databases">
        <title>Complete genome sequence of a novel bacteriophage, PBPA162, infecting Pseudomonas aeruginosa.</title>
        <authorList>
            <person name="Myung H."/>
            <person name="Hong H."/>
            <person name="Cho J."/>
        </authorList>
    </citation>
    <scope>NUCLEOTIDE SEQUENCE [LARGE SCALE GENOMIC DNA]</scope>
</reference>
<accession>A0A4Y5TPG8</accession>
<dbReference type="Proteomes" id="UP000319293">
    <property type="component" value="Segment"/>
</dbReference>
<dbReference type="GeneID" id="77948048"/>
<sequence length="149" mass="16278">MNLKQFAAKMKKTASDMEYNIVEMKREVAVVVLTELANTTPVDTGLAVSNWRVAINQPVAYLIAPHAPGKYQSTRPANVRATIAQGVQMLDTLIGEDVVHIGNNLSYITDLDEGWSPQAPEGMTKNAIAKGIEAMHKVKLIGGRYVRSN</sequence>
<dbReference type="RefSeq" id="YP_010671792.1">
    <property type="nucleotide sequence ID" value="NC_070971.1"/>
</dbReference>
<evidence type="ECO:0000313" key="1">
    <source>
        <dbReference type="EMBL" id="QDB70863.1"/>
    </source>
</evidence>
<evidence type="ECO:0000313" key="2">
    <source>
        <dbReference type="Proteomes" id="UP000319293"/>
    </source>
</evidence>
<proteinExistence type="predicted"/>
<name>A0A4Y5TPG8_9CAUD</name>
<dbReference type="EMBL" id="MK816297">
    <property type="protein sequence ID" value="QDB70863.1"/>
    <property type="molecule type" value="Genomic_DNA"/>
</dbReference>
<keyword evidence="2" id="KW-1185">Reference proteome</keyword>
<protein>
    <recommendedName>
        <fullName evidence="3">Neck protein</fullName>
    </recommendedName>
</protein>